<protein>
    <submittedName>
        <fullName evidence="1">Class F sortase</fullName>
    </submittedName>
</protein>
<dbReference type="CDD" id="cd05829">
    <property type="entry name" value="Sortase_F"/>
    <property type="match status" value="1"/>
</dbReference>
<evidence type="ECO:0000313" key="1">
    <source>
        <dbReference type="EMBL" id="MBW0136367.1"/>
    </source>
</evidence>
<reference evidence="1 2" key="1">
    <citation type="submission" date="2020-11" db="EMBL/GenBank/DDBJ databases">
        <title>Pseudonocardia abyssalis sp. nov. and Pseudonocardia oceani sp. nov., description and phylogenomic analysis of two novel actinomycetes isolated from the deep Southern Ocean.</title>
        <authorList>
            <person name="Parra J."/>
        </authorList>
    </citation>
    <scope>NUCLEOTIDE SEQUENCE [LARGE SCALE GENOMIC DNA]</scope>
    <source>
        <strain evidence="1 2">KRD-168</strain>
    </source>
</reference>
<name>A0ABS6UW10_9PSEU</name>
<dbReference type="Pfam" id="PF04203">
    <property type="entry name" value="Sortase"/>
    <property type="match status" value="1"/>
</dbReference>
<dbReference type="InterPro" id="IPR042001">
    <property type="entry name" value="Sortase_F"/>
</dbReference>
<evidence type="ECO:0000313" key="2">
    <source>
        <dbReference type="Proteomes" id="UP000694287"/>
    </source>
</evidence>
<dbReference type="Proteomes" id="UP000694287">
    <property type="component" value="Unassembled WGS sequence"/>
</dbReference>
<dbReference type="InterPro" id="IPR005754">
    <property type="entry name" value="Sortase"/>
</dbReference>
<proteinExistence type="predicted"/>
<dbReference type="EMBL" id="JADQDK010000001">
    <property type="protein sequence ID" value="MBW0136367.1"/>
    <property type="molecule type" value="Genomic_DNA"/>
</dbReference>
<sequence length="208" mass="20586">MRRWPLRVATGAGLACLVAGGALLFTGPGPADFGAAPAASARPAPAVPTDGTPSAVPPVVVGTVPVELALPGRGVLAPVVPVGTAPGGSMVIPDPPSTVGWWAPGPLAGSATGVAVLAGHVDTAADGLGVLAVLREVGPGEEVVVRGADGRELRYVVAARREYRKADLPLDLFTGDGPPGLVLITCGGAFDPATGHYQDNVVVHAVPV</sequence>
<accession>A0ABS6UW10</accession>
<keyword evidence="2" id="KW-1185">Reference proteome</keyword>
<gene>
    <name evidence="1" type="ORF">I4I81_19150</name>
</gene>
<comment type="caution">
    <text evidence="1">The sequence shown here is derived from an EMBL/GenBank/DDBJ whole genome shotgun (WGS) entry which is preliminary data.</text>
</comment>
<organism evidence="1 2">
    <name type="scientific">Pseudonocardia abyssalis</name>
    <dbReference type="NCBI Taxonomy" id="2792008"/>
    <lineage>
        <taxon>Bacteria</taxon>
        <taxon>Bacillati</taxon>
        <taxon>Actinomycetota</taxon>
        <taxon>Actinomycetes</taxon>
        <taxon>Pseudonocardiales</taxon>
        <taxon>Pseudonocardiaceae</taxon>
        <taxon>Pseudonocardia</taxon>
    </lineage>
</organism>
<dbReference type="RefSeq" id="WP_218601851.1">
    <property type="nucleotide sequence ID" value="NZ_JADQDJ010000036.1"/>
</dbReference>